<evidence type="ECO:0008006" key="3">
    <source>
        <dbReference type="Google" id="ProtNLM"/>
    </source>
</evidence>
<dbReference type="OrthoDB" id="5867690at2759"/>
<reference evidence="1 2" key="1">
    <citation type="submission" date="2015-09" db="EMBL/GenBank/DDBJ databases">
        <title>Draft genome of the parasitic nematode Teladorsagia circumcincta isolate WARC Sus (inbred).</title>
        <authorList>
            <person name="Mitreva M."/>
        </authorList>
    </citation>
    <scope>NUCLEOTIDE SEQUENCE [LARGE SCALE GENOMIC DNA]</scope>
    <source>
        <strain evidence="1 2">S</strain>
    </source>
</reference>
<name>A0A2G9V438_TELCI</name>
<gene>
    <name evidence="1" type="ORF">TELCIR_00725</name>
</gene>
<dbReference type="AlphaFoldDB" id="A0A2G9V438"/>
<keyword evidence="2" id="KW-1185">Reference proteome</keyword>
<dbReference type="Proteomes" id="UP000230423">
    <property type="component" value="Unassembled WGS sequence"/>
</dbReference>
<proteinExistence type="predicted"/>
<sequence length="100" mass="11501">MTAAEAEKLVTEPTTFRLYHQIATTLEGMRSALHLNSPDAVAPTIPLFIVYRSRVGGVRHYRIRENDTIPITTYAVEIPNVNQPCFFTIAELIRFYRYKN</sequence>
<protein>
    <recommendedName>
        <fullName evidence="3">SH2 domain-containing protein</fullName>
    </recommendedName>
</protein>
<evidence type="ECO:0000313" key="2">
    <source>
        <dbReference type="Proteomes" id="UP000230423"/>
    </source>
</evidence>
<dbReference type="EMBL" id="KZ345008">
    <property type="protein sequence ID" value="PIO77208.1"/>
    <property type="molecule type" value="Genomic_DNA"/>
</dbReference>
<accession>A0A2G9V438</accession>
<evidence type="ECO:0000313" key="1">
    <source>
        <dbReference type="EMBL" id="PIO77208.1"/>
    </source>
</evidence>
<organism evidence="1 2">
    <name type="scientific">Teladorsagia circumcincta</name>
    <name type="common">Brown stomach worm</name>
    <name type="synonym">Ostertagia circumcincta</name>
    <dbReference type="NCBI Taxonomy" id="45464"/>
    <lineage>
        <taxon>Eukaryota</taxon>
        <taxon>Metazoa</taxon>
        <taxon>Ecdysozoa</taxon>
        <taxon>Nematoda</taxon>
        <taxon>Chromadorea</taxon>
        <taxon>Rhabditida</taxon>
        <taxon>Rhabditina</taxon>
        <taxon>Rhabditomorpha</taxon>
        <taxon>Strongyloidea</taxon>
        <taxon>Trichostrongylidae</taxon>
        <taxon>Teladorsagia</taxon>
    </lineage>
</organism>